<accession>A0A0N4TH91</accession>
<reference evidence="2 3" key="2">
    <citation type="submission" date="2018-11" db="EMBL/GenBank/DDBJ databases">
        <authorList>
            <consortium name="Pathogen Informatics"/>
        </authorList>
    </citation>
    <scope>NUCLEOTIDE SEQUENCE [LARGE SCALE GENOMIC DNA]</scope>
</reference>
<keyword evidence="1" id="KW-0472">Membrane</keyword>
<dbReference type="Proteomes" id="UP000278627">
    <property type="component" value="Unassembled WGS sequence"/>
</dbReference>
<keyword evidence="1" id="KW-0812">Transmembrane</keyword>
<evidence type="ECO:0000313" key="4">
    <source>
        <dbReference type="WBParaSite" id="BPAG_0000757901-mRNA-1"/>
    </source>
</evidence>
<gene>
    <name evidence="2" type="ORF">BPAG_LOCUS7542</name>
</gene>
<keyword evidence="3" id="KW-1185">Reference proteome</keyword>
<keyword evidence="1" id="KW-1133">Transmembrane helix</keyword>
<dbReference type="WBParaSite" id="BPAG_0000757901-mRNA-1">
    <property type="protein sequence ID" value="BPAG_0000757901-mRNA-1"/>
    <property type="gene ID" value="BPAG_0000757901"/>
</dbReference>
<sequence>MVIGTRQHRWFVGWIVPDGVISLSGRFLPDAGLRGGRRCARKSENEKKPTFCIYLSAFIFYCLRLLCDYGHNGFPLR</sequence>
<protein>
    <submittedName>
        <fullName evidence="2 4">Uncharacterized protein</fullName>
    </submittedName>
</protein>
<proteinExistence type="predicted"/>
<organism evidence="4">
    <name type="scientific">Brugia pahangi</name>
    <name type="common">Filarial nematode worm</name>
    <dbReference type="NCBI Taxonomy" id="6280"/>
    <lineage>
        <taxon>Eukaryota</taxon>
        <taxon>Metazoa</taxon>
        <taxon>Ecdysozoa</taxon>
        <taxon>Nematoda</taxon>
        <taxon>Chromadorea</taxon>
        <taxon>Rhabditida</taxon>
        <taxon>Spirurina</taxon>
        <taxon>Spiruromorpha</taxon>
        <taxon>Filarioidea</taxon>
        <taxon>Onchocercidae</taxon>
        <taxon>Brugia</taxon>
    </lineage>
</organism>
<dbReference type="EMBL" id="UZAD01008709">
    <property type="protein sequence ID" value="VDN88728.1"/>
    <property type="molecule type" value="Genomic_DNA"/>
</dbReference>
<dbReference type="AlphaFoldDB" id="A0A0N4TH91"/>
<reference evidence="4" key="1">
    <citation type="submission" date="2017-02" db="UniProtKB">
        <authorList>
            <consortium name="WormBaseParasite"/>
        </authorList>
    </citation>
    <scope>IDENTIFICATION</scope>
</reference>
<evidence type="ECO:0000313" key="2">
    <source>
        <dbReference type="EMBL" id="VDN88728.1"/>
    </source>
</evidence>
<evidence type="ECO:0000256" key="1">
    <source>
        <dbReference type="SAM" id="Phobius"/>
    </source>
</evidence>
<name>A0A0N4TH91_BRUPA</name>
<feature type="transmembrane region" description="Helical" evidence="1">
    <location>
        <begin position="51"/>
        <end position="71"/>
    </location>
</feature>
<evidence type="ECO:0000313" key="3">
    <source>
        <dbReference type="Proteomes" id="UP000278627"/>
    </source>
</evidence>